<sequence>MAISPAGPSPLQGPALTGAGVVSPPASGGSSSTSPFGVSGGGGTQGGRPAAVHRARQESRRGEVAAAGETGKGAARGQAWPACWGG</sequence>
<evidence type="ECO:0000256" key="1">
    <source>
        <dbReference type="SAM" id="MobiDB-lite"/>
    </source>
</evidence>
<reference evidence="4" key="4">
    <citation type="journal article" date="2008" name="Nucleic Acids Res.">
        <title>The rice annotation project database (RAP-DB): 2008 update.</title>
        <authorList>
            <consortium name="The rice annotation project (RAP)"/>
        </authorList>
    </citation>
    <scope>GENOME REANNOTATION</scope>
    <source>
        <strain evidence="4">cv. Nipponbare</strain>
    </source>
</reference>
<dbReference type="Proteomes" id="UP000000763">
    <property type="component" value="Chromosome 8"/>
</dbReference>
<evidence type="ECO:0000313" key="2">
    <source>
        <dbReference type="EMBL" id="BAD01306.1"/>
    </source>
</evidence>
<protein>
    <submittedName>
        <fullName evidence="3">Uncharacterized protein</fullName>
    </submittedName>
</protein>
<reference evidence="3" key="2">
    <citation type="submission" date="2002-06" db="EMBL/GenBank/DDBJ databases">
        <title>Oryza sativa nipponbare(GA3) genomic DNA, chromosome 8, BAC clone:OJ1034_C08.</title>
        <authorList>
            <person name="Sasaki T."/>
            <person name="Matsumoto T."/>
            <person name="Katayose Y."/>
        </authorList>
    </citation>
    <scope>NUCLEOTIDE SEQUENCE</scope>
</reference>
<organism evidence="3 4">
    <name type="scientific">Oryza sativa subsp. japonica</name>
    <name type="common">Rice</name>
    <dbReference type="NCBI Taxonomy" id="39947"/>
    <lineage>
        <taxon>Eukaryota</taxon>
        <taxon>Viridiplantae</taxon>
        <taxon>Streptophyta</taxon>
        <taxon>Embryophyta</taxon>
        <taxon>Tracheophyta</taxon>
        <taxon>Spermatophyta</taxon>
        <taxon>Magnoliopsida</taxon>
        <taxon>Liliopsida</taxon>
        <taxon>Poales</taxon>
        <taxon>Poaceae</taxon>
        <taxon>BOP clade</taxon>
        <taxon>Oryzoideae</taxon>
        <taxon>Oryzeae</taxon>
        <taxon>Oryzinae</taxon>
        <taxon>Oryza</taxon>
        <taxon>Oryza sativa</taxon>
    </lineage>
</organism>
<feature type="region of interest" description="Disordered" evidence="1">
    <location>
        <begin position="1"/>
        <end position="86"/>
    </location>
</feature>
<dbReference type="EMBL" id="AP005383">
    <property type="protein sequence ID" value="BAD01382.1"/>
    <property type="molecule type" value="Genomic_DNA"/>
</dbReference>
<dbReference type="EMBL" id="AP004694">
    <property type="protein sequence ID" value="BAD01306.1"/>
    <property type="molecule type" value="Genomic_DNA"/>
</dbReference>
<evidence type="ECO:0000313" key="3">
    <source>
        <dbReference type="EMBL" id="BAD01382.1"/>
    </source>
</evidence>
<evidence type="ECO:0000313" key="4">
    <source>
        <dbReference type="Proteomes" id="UP000000763"/>
    </source>
</evidence>
<proteinExistence type="predicted"/>
<reference evidence="4" key="3">
    <citation type="journal article" date="2005" name="Nature">
        <title>The map-based sequence of the rice genome.</title>
        <authorList>
            <consortium name="International rice genome sequencing project (IRGSP)"/>
            <person name="Matsumoto T."/>
            <person name="Wu J."/>
            <person name="Kanamori H."/>
            <person name="Katayose Y."/>
            <person name="Fujisawa M."/>
            <person name="Namiki N."/>
            <person name="Mizuno H."/>
            <person name="Yamamoto K."/>
            <person name="Antonio B.A."/>
            <person name="Baba T."/>
            <person name="Sakata K."/>
            <person name="Nagamura Y."/>
            <person name="Aoki H."/>
            <person name="Arikawa K."/>
            <person name="Arita K."/>
            <person name="Bito T."/>
            <person name="Chiden Y."/>
            <person name="Fujitsuka N."/>
            <person name="Fukunaka R."/>
            <person name="Hamada M."/>
            <person name="Harada C."/>
            <person name="Hayashi A."/>
            <person name="Hijishita S."/>
            <person name="Honda M."/>
            <person name="Hosokawa S."/>
            <person name="Ichikawa Y."/>
            <person name="Idonuma A."/>
            <person name="Iijima M."/>
            <person name="Ikeda M."/>
            <person name="Ikeno M."/>
            <person name="Ito K."/>
            <person name="Ito S."/>
            <person name="Ito T."/>
            <person name="Ito Y."/>
            <person name="Ito Y."/>
            <person name="Iwabuchi A."/>
            <person name="Kamiya K."/>
            <person name="Karasawa W."/>
            <person name="Kurita K."/>
            <person name="Katagiri S."/>
            <person name="Kikuta A."/>
            <person name="Kobayashi H."/>
            <person name="Kobayashi N."/>
            <person name="Machita K."/>
            <person name="Maehara T."/>
            <person name="Masukawa M."/>
            <person name="Mizubayashi T."/>
            <person name="Mukai Y."/>
            <person name="Nagasaki H."/>
            <person name="Nagata Y."/>
            <person name="Naito S."/>
            <person name="Nakashima M."/>
            <person name="Nakama Y."/>
            <person name="Nakamichi Y."/>
            <person name="Nakamura M."/>
            <person name="Meguro A."/>
            <person name="Negishi M."/>
            <person name="Ohta I."/>
            <person name="Ohta T."/>
            <person name="Okamoto M."/>
            <person name="Ono N."/>
            <person name="Saji S."/>
            <person name="Sakaguchi M."/>
            <person name="Sakai K."/>
            <person name="Shibata M."/>
            <person name="Shimokawa T."/>
            <person name="Song J."/>
            <person name="Takazaki Y."/>
            <person name="Terasawa K."/>
            <person name="Tsugane M."/>
            <person name="Tsuji K."/>
            <person name="Ueda S."/>
            <person name="Waki K."/>
            <person name="Yamagata H."/>
            <person name="Yamamoto M."/>
            <person name="Yamamoto S."/>
            <person name="Yamane H."/>
            <person name="Yoshiki S."/>
            <person name="Yoshihara R."/>
            <person name="Yukawa K."/>
            <person name="Zhong H."/>
            <person name="Yano M."/>
            <person name="Yuan Q."/>
            <person name="Ouyang S."/>
            <person name="Liu J."/>
            <person name="Jones K.M."/>
            <person name="Gansberger K."/>
            <person name="Moffat K."/>
            <person name="Hill J."/>
            <person name="Bera J."/>
            <person name="Fadrosh D."/>
            <person name="Jin S."/>
            <person name="Johri S."/>
            <person name="Kim M."/>
            <person name="Overton L."/>
            <person name="Reardon M."/>
            <person name="Tsitrin T."/>
            <person name="Vuong H."/>
            <person name="Weaver B."/>
            <person name="Ciecko A."/>
            <person name="Tallon L."/>
            <person name="Jackson J."/>
            <person name="Pai G."/>
            <person name="Aken S.V."/>
            <person name="Utterback T."/>
            <person name="Reidmuller S."/>
            <person name="Feldblyum T."/>
            <person name="Hsiao J."/>
            <person name="Zismann V."/>
            <person name="Iobst S."/>
            <person name="de Vazeille A.R."/>
            <person name="Buell C.R."/>
            <person name="Ying K."/>
            <person name="Li Y."/>
            <person name="Lu T."/>
            <person name="Huang Y."/>
            <person name="Zhao Q."/>
            <person name="Feng Q."/>
            <person name="Zhang L."/>
            <person name="Zhu J."/>
            <person name="Weng Q."/>
            <person name="Mu J."/>
            <person name="Lu Y."/>
            <person name="Fan D."/>
            <person name="Liu Y."/>
            <person name="Guan J."/>
            <person name="Zhang Y."/>
            <person name="Yu S."/>
            <person name="Liu X."/>
            <person name="Zhang Y."/>
            <person name="Hong G."/>
            <person name="Han B."/>
            <person name="Choisne N."/>
            <person name="Demange N."/>
            <person name="Orjeda G."/>
            <person name="Samain S."/>
            <person name="Cattolico L."/>
            <person name="Pelletier E."/>
            <person name="Couloux A."/>
            <person name="Segurens B."/>
            <person name="Wincker P."/>
            <person name="D'Hont A."/>
            <person name="Scarpelli C."/>
            <person name="Weissenbach J."/>
            <person name="Salanoubat M."/>
            <person name="Quetier F."/>
            <person name="Yu Y."/>
            <person name="Kim H.R."/>
            <person name="Rambo T."/>
            <person name="Currie J."/>
            <person name="Collura K."/>
            <person name="Luo M."/>
            <person name="Yang T."/>
            <person name="Ammiraju J.S.S."/>
            <person name="Engler F."/>
            <person name="Soderlund C."/>
            <person name="Wing R.A."/>
            <person name="Palmer L.E."/>
            <person name="de la Bastide M."/>
            <person name="Spiegel L."/>
            <person name="Nascimento L."/>
            <person name="Zutavern T."/>
            <person name="O'Shaughnessy A."/>
            <person name="Dike S."/>
            <person name="Dedhia N."/>
            <person name="Preston R."/>
            <person name="Balija V."/>
            <person name="McCombie W.R."/>
            <person name="Chow T."/>
            <person name="Chen H."/>
            <person name="Chung M."/>
            <person name="Chen C."/>
            <person name="Shaw J."/>
            <person name="Wu H."/>
            <person name="Hsiao K."/>
            <person name="Chao Y."/>
            <person name="Chu M."/>
            <person name="Cheng C."/>
            <person name="Hour A."/>
            <person name="Lee P."/>
            <person name="Lin S."/>
            <person name="Lin Y."/>
            <person name="Liou J."/>
            <person name="Liu S."/>
            <person name="Hsing Y."/>
            <person name="Raghuvanshi S."/>
            <person name="Mohanty A."/>
            <person name="Bharti A.K."/>
            <person name="Gaur A."/>
            <person name="Gupta V."/>
            <person name="Kumar D."/>
            <person name="Ravi V."/>
            <person name="Vij S."/>
            <person name="Kapur A."/>
            <person name="Khurana P."/>
            <person name="Khurana P."/>
            <person name="Khurana J.P."/>
            <person name="Tyagi A.K."/>
            <person name="Gaikwad K."/>
            <person name="Singh A."/>
            <person name="Dalal V."/>
            <person name="Srivastava S."/>
            <person name="Dixit A."/>
            <person name="Pal A.K."/>
            <person name="Ghazi I.A."/>
            <person name="Yadav M."/>
            <person name="Pandit A."/>
            <person name="Bhargava A."/>
            <person name="Sureshbabu K."/>
            <person name="Batra K."/>
            <person name="Sharma T.R."/>
            <person name="Mohapatra T."/>
            <person name="Singh N.K."/>
            <person name="Messing J."/>
            <person name="Nelson A.B."/>
            <person name="Fuks G."/>
            <person name="Kavchok S."/>
            <person name="Keizer G."/>
            <person name="Linton E."/>
            <person name="Llaca V."/>
            <person name="Song R."/>
            <person name="Tanyolac B."/>
            <person name="Young S."/>
            <person name="Ho-Il K."/>
            <person name="Hahn J.H."/>
            <person name="Sangsakoo G."/>
            <person name="Vanavichit A."/>
            <person name="de Mattos Luiz.A.T."/>
            <person name="Zimmer P.D."/>
            <person name="Malone G."/>
            <person name="Dellagostin O."/>
            <person name="de Oliveira A.C."/>
            <person name="Bevan M."/>
            <person name="Bancroft I."/>
            <person name="Minx P."/>
            <person name="Cordum H."/>
            <person name="Wilson R."/>
            <person name="Cheng Z."/>
            <person name="Jin W."/>
            <person name="Jiang J."/>
            <person name="Leong S.A."/>
            <person name="Iwama H."/>
            <person name="Gojobori T."/>
            <person name="Itoh T."/>
            <person name="Niimura Y."/>
            <person name="Fujii Y."/>
            <person name="Habara T."/>
            <person name="Sakai H."/>
            <person name="Sato Y."/>
            <person name="Wilson G."/>
            <person name="Kumar K."/>
            <person name="McCouch S."/>
            <person name="Juretic N."/>
            <person name="Hoen D."/>
            <person name="Wright S."/>
            <person name="Bruskiewich R."/>
            <person name="Bureau T."/>
            <person name="Miyao A."/>
            <person name="Hirochika H."/>
            <person name="Nishikawa T."/>
            <person name="Kadowaki K."/>
            <person name="Sugiura M."/>
            <person name="Burr B."/>
            <person name="Sasaki T."/>
        </authorList>
    </citation>
    <scope>NUCLEOTIDE SEQUENCE [LARGE SCALE GENOMIC DNA]</scope>
    <source>
        <strain evidence="4">cv. Nipponbare</strain>
    </source>
</reference>
<dbReference type="AlphaFoldDB" id="Q6Z2A7"/>
<feature type="compositionally biased region" description="Low complexity" evidence="1">
    <location>
        <begin position="18"/>
        <end position="37"/>
    </location>
</feature>
<accession>Q6Z2A7</accession>
<gene>
    <name evidence="3" type="ORF">OJ1034_C08.40</name>
    <name evidence="2" type="ORF">P0467G09.14</name>
</gene>
<reference evidence="2" key="1">
    <citation type="submission" date="2002-01" db="EMBL/GenBank/DDBJ databases">
        <title>Oryza sativa nipponbare(GA3) genomic DNA, chromosome 8, PAC clone:P0467G09.</title>
        <authorList>
            <person name="Sasaki T."/>
            <person name="Matsumoto T."/>
            <person name="Yamamoto K."/>
        </authorList>
    </citation>
    <scope>NUCLEOTIDE SEQUENCE</scope>
</reference>
<name>Q6Z2A7_ORYSJ</name>